<dbReference type="AlphaFoldDB" id="A0A7S0LR03"/>
<name>A0A7S0LR03_9EUKA</name>
<gene>
    <name evidence="2" type="ORF">CPEL01642_LOCUS20761</name>
</gene>
<evidence type="ECO:0000256" key="1">
    <source>
        <dbReference type="SAM" id="MobiDB-lite"/>
    </source>
</evidence>
<accession>A0A7S0LR03</accession>
<sequence>MGELPAAARGAIEGAIAAAEGGAQDGAKTGSVGAGAAEEASTAAPRAALPSAPPTGRVVQGKEQRSQPQGEEHASVEAVGTGTTKAETTRRASETDQFTSDADKLAFRIAQGMLSVVDLESSDAIFDNWLLLRDPALVGMRAYVVKPGKGGRRYLGNVAARLRAVGFEHNEMIDLWIRPKVVGGEERLLDVTTLRPKD</sequence>
<dbReference type="EMBL" id="HBEY01043367">
    <property type="protein sequence ID" value="CAD8617380.1"/>
    <property type="molecule type" value="Transcribed_RNA"/>
</dbReference>
<feature type="region of interest" description="Disordered" evidence="1">
    <location>
        <begin position="20"/>
        <end position="97"/>
    </location>
</feature>
<reference evidence="2" key="1">
    <citation type="submission" date="2021-01" db="EMBL/GenBank/DDBJ databases">
        <authorList>
            <person name="Corre E."/>
            <person name="Pelletier E."/>
            <person name="Niang G."/>
            <person name="Scheremetjew M."/>
            <person name="Finn R."/>
            <person name="Kale V."/>
            <person name="Holt S."/>
            <person name="Cochrane G."/>
            <person name="Meng A."/>
            <person name="Brown T."/>
            <person name="Cohen L."/>
        </authorList>
    </citation>
    <scope>NUCLEOTIDE SEQUENCE</scope>
    <source>
        <strain evidence="2">PLY182g</strain>
    </source>
</reference>
<feature type="compositionally biased region" description="Low complexity" evidence="1">
    <location>
        <begin position="34"/>
        <end position="50"/>
    </location>
</feature>
<protein>
    <submittedName>
        <fullName evidence="2">Uncharacterized protein</fullName>
    </submittedName>
</protein>
<feature type="compositionally biased region" description="Basic and acidic residues" evidence="1">
    <location>
        <begin position="60"/>
        <end position="75"/>
    </location>
</feature>
<organism evidence="2">
    <name type="scientific">Coccolithus braarudii</name>
    <dbReference type="NCBI Taxonomy" id="221442"/>
    <lineage>
        <taxon>Eukaryota</taxon>
        <taxon>Haptista</taxon>
        <taxon>Haptophyta</taxon>
        <taxon>Prymnesiophyceae</taxon>
        <taxon>Coccolithales</taxon>
        <taxon>Coccolithaceae</taxon>
        <taxon>Coccolithus</taxon>
    </lineage>
</organism>
<proteinExistence type="predicted"/>
<evidence type="ECO:0000313" key="2">
    <source>
        <dbReference type="EMBL" id="CAD8617380.1"/>
    </source>
</evidence>